<dbReference type="Proteomes" id="UP000479710">
    <property type="component" value="Unassembled WGS sequence"/>
</dbReference>
<name>A0A6G1D193_9ORYZ</name>
<dbReference type="PANTHER" id="PTHR31064">
    <property type="entry name" value="POTASSIUM TRANSPORT PROTEIN DDB_G0292412-RELATED"/>
    <property type="match status" value="1"/>
</dbReference>
<reference evidence="1 2" key="1">
    <citation type="submission" date="2019-11" db="EMBL/GenBank/DDBJ databases">
        <title>Whole genome sequence of Oryza granulata.</title>
        <authorList>
            <person name="Li W."/>
        </authorList>
    </citation>
    <scope>NUCLEOTIDE SEQUENCE [LARGE SCALE GENOMIC DNA]</scope>
    <source>
        <strain evidence="2">cv. Menghai</strain>
        <tissue evidence="1">Leaf</tissue>
    </source>
</reference>
<evidence type="ECO:0000313" key="1">
    <source>
        <dbReference type="EMBL" id="KAF0906151.1"/>
    </source>
</evidence>
<dbReference type="GO" id="GO:0005886">
    <property type="term" value="C:plasma membrane"/>
    <property type="evidence" value="ECO:0007669"/>
    <property type="project" value="TreeGrafter"/>
</dbReference>
<dbReference type="PANTHER" id="PTHR31064:SF31">
    <property type="entry name" value="CATION TRANSPORTER HKT1_3"/>
    <property type="match status" value="1"/>
</dbReference>
<organism evidence="1 2">
    <name type="scientific">Oryza meyeriana var. granulata</name>
    <dbReference type="NCBI Taxonomy" id="110450"/>
    <lineage>
        <taxon>Eukaryota</taxon>
        <taxon>Viridiplantae</taxon>
        <taxon>Streptophyta</taxon>
        <taxon>Embryophyta</taxon>
        <taxon>Tracheophyta</taxon>
        <taxon>Spermatophyta</taxon>
        <taxon>Magnoliopsida</taxon>
        <taxon>Liliopsida</taxon>
        <taxon>Poales</taxon>
        <taxon>Poaceae</taxon>
        <taxon>BOP clade</taxon>
        <taxon>Oryzoideae</taxon>
        <taxon>Oryzeae</taxon>
        <taxon>Oryzinae</taxon>
        <taxon>Oryza</taxon>
        <taxon>Oryza meyeriana</taxon>
    </lineage>
</organism>
<protein>
    <submittedName>
        <fullName evidence="1">Uncharacterized protein</fullName>
    </submittedName>
</protein>
<dbReference type="AlphaFoldDB" id="A0A6G1D193"/>
<gene>
    <name evidence="1" type="ORF">E2562_009141</name>
</gene>
<dbReference type="OrthoDB" id="9999863at2759"/>
<keyword evidence="2" id="KW-1185">Reference proteome</keyword>
<dbReference type="GO" id="GO:0098662">
    <property type="term" value="P:inorganic cation transmembrane transport"/>
    <property type="evidence" value="ECO:0007669"/>
    <property type="project" value="UniProtKB-ARBA"/>
</dbReference>
<dbReference type="GO" id="GO:0008324">
    <property type="term" value="F:monoatomic cation transmembrane transporter activity"/>
    <property type="evidence" value="ECO:0007669"/>
    <property type="project" value="TreeGrafter"/>
</dbReference>
<comment type="caution">
    <text evidence="1">The sequence shown here is derived from an EMBL/GenBank/DDBJ whole genome shotgun (WGS) entry which is preliminary data.</text>
</comment>
<evidence type="ECO:0000313" key="2">
    <source>
        <dbReference type="Proteomes" id="UP000479710"/>
    </source>
</evidence>
<proteinExistence type="predicted"/>
<dbReference type="InterPro" id="IPR051143">
    <property type="entry name" value="TrkH_K-transport"/>
</dbReference>
<sequence>MTEPPGHINSSLSCKRLLNHDAHCKDASYGFAGKWSDKGKAILIIVMLFGRLKTFNMKGGRARKLR</sequence>
<accession>A0A6G1D193</accession>
<dbReference type="EMBL" id="SPHZ02000007">
    <property type="protein sequence ID" value="KAF0906151.1"/>
    <property type="molecule type" value="Genomic_DNA"/>
</dbReference>